<organism evidence="1 2">
    <name type="scientific">Hymenobacter canadensis</name>
    <dbReference type="NCBI Taxonomy" id="2999067"/>
    <lineage>
        <taxon>Bacteria</taxon>
        <taxon>Pseudomonadati</taxon>
        <taxon>Bacteroidota</taxon>
        <taxon>Cytophagia</taxon>
        <taxon>Cytophagales</taxon>
        <taxon>Hymenobacteraceae</taxon>
        <taxon>Hymenobacter</taxon>
    </lineage>
</organism>
<gene>
    <name evidence="1" type="ORF">O3303_14695</name>
</gene>
<dbReference type="SUPFAM" id="SSF82185">
    <property type="entry name" value="Histone H3 K4-specific methyltransferase SET7/9 N-terminal domain"/>
    <property type="match status" value="1"/>
</dbReference>
<dbReference type="Proteomes" id="UP001211005">
    <property type="component" value="Chromosome"/>
</dbReference>
<sequence>MCFSLGSARAQTAALPKAKLNDCYRVVGKDSVVFYYSDEYVLTPPGCATIRRHVRLDSAGRFQGFVRDYRLTNNVLLVQGAYRAGRKEGVFEIYHPNGELAARGRYLQGREVGDWAYWYPTGRPRQILSFRDGHAPLIQQFWSEAGTQQVKDGNGSWYRNELGLNLSGAVLQGAPDGRWVLRRISDDAVVVREIFRKGYFSSGIVVDAVETYQDESRLEIADWDAYSQGEVYTLNNICPQAAR</sequence>
<reference evidence="1 2" key="1">
    <citation type="submission" date="2022-12" db="EMBL/GenBank/DDBJ databases">
        <title>Hymenobacter canadensis sp. nov. isolated from lake water of the Cambridge Bay, Canada.</title>
        <authorList>
            <person name="Kim W.H."/>
            <person name="Lee Y.M."/>
        </authorList>
    </citation>
    <scope>NUCLEOTIDE SEQUENCE [LARGE SCALE GENOMIC DNA]</scope>
    <source>
        <strain evidence="1 2">PAMC 29467</strain>
    </source>
</reference>
<keyword evidence="2" id="KW-1185">Reference proteome</keyword>
<protein>
    <recommendedName>
        <fullName evidence="3">Toxin-antitoxin system YwqK family antitoxin</fullName>
    </recommendedName>
</protein>
<dbReference type="EMBL" id="CP114767">
    <property type="protein sequence ID" value="WBA41063.1"/>
    <property type="molecule type" value="Genomic_DNA"/>
</dbReference>
<dbReference type="RefSeq" id="WP_269559147.1">
    <property type="nucleotide sequence ID" value="NZ_CP114767.1"/>
</dbReference>
<accession>A0ABY7LQ92</accession>
<evidence type="ECO:0000313" key="1">
    <source>
        <dbReference type="EMBL" id="WBA41063.1"/>
    </source>
</evidence>
<dbReference type="Gene3D" id="2.20.110.10">
    <property type="entry name" value="Histone H3 K4-specific methyltransferase SET7/9 N-terminal domain"/>
    <property type="match status" value="1"/>
</dbReference>
<name>A0ABY7LQ92_9BACT</name>
<evidence type="ECO:0008006" key="3">
    <source>
        <dbReference type="Google" id="ProtNLM"/>
    </source>
</evidence>
<evidence type="ECO:0000313" key="2">
    <source>
        <dbReference type="Proteomes" id="UP001211005"/>
    </source>
</evidence>
<proteinExistence type="predicted"/>